<evidence type="ECO:0000313" key="1">
    <source>
        <dbReference type="EMBL" id="RKO69751.1"/>
    </source>
</evidence>
<reference evidence="1 2" key="1">
    <citation type="submission" date="2018-10" db="EMBL/GenBank/DDBJ databases">
        <title>Sphingobacterium sp. M05W1-28.</title>
        <authorList>
            <person name="Cai H."/>
        </authorList>
    </citation>
    <scope>NUCLEOTIDE SEQUENCE [LARGE SCALE GENOMIC DNA]</scope>
    <source>
        <strain evidence="1 2">M05W1-28</strain>
    </source>
</reference>
<organism evidence="1 2">
    <name type="scientific">Sphingobacterium puteale</name>
    <dbReference type="NCBI Taxonomy" id="2420510"/>
    <lineage>
        <taxon>Bacteria</taxon>
        <taxon>Pseudomonadati</taxon>
        <taxon>Bacteroidota</taxon>
        <taxon>Sphingobacteriia</taxon>
        <taxon>Sphingobacteriales</taxon>
        <taxon>Sphingobacteriaceae</taxon>
        <taxon>Sphingobacterium</taxon>
    </lineage>
</organism>
<dbReference type="AlphaFoldDB" id="A0A420VTS8"/>
<comment type="caution">
    <text evidence="1">The sequence shown here is derived from an EMBL/GenBank/DDBJ whole genome shotgun (WGS) entry which is preliminary data.</text>
</comment>
<accession>A0A420VTS8</accession>
<dbReference type="RefSeq" id="WP_121126200.1">
    <property type="nucleotide sequence ID" value="NZ_RBWS01000017.1"/>
</dbReference>
<protein>
    <submittedName>
        <fullName evidence="1">Uncharacterized protein</fullName>
    </submittedName>
</protein>
<evidence type="ECO:0000313" key="2">
    <source>
        <dbReference type="Proteomes" id="UP000282423"/>
    </source>
</evidence>
<name>A0A420VTS8_9SPHI</name>
<gene>
    <name evidence="1" type="ORF">D7322_21035</name>
</gene>
<dbReference type="Proteomes" id="UP000282423">
    <property type="component" value="Unassembled WGS sequence"/>
</dbReference>
<proteinExistence type="predicted"/>
<sequence length="61" mass="6964">MEKIKDELYLLTMVVGTKSKLRSDGKGALKMRITLNCQEEEVFFSANVTPENWLPVQKASF</sequence>
<dbReference type="EMBL" id="RBWS01000017">
    <property type="protein sequence ID" value="RKO69751.1"/>
    <property type="molecule type" value="Genomic_DNA"/>
</dbReference>
<keyword evidence="2" id="KW-1185">Reference proteome</keyword>